<protein>
    <submittedName>
        <fullName evidence="4">Hsp20/alpha crystallin family protein</fullName>
    </submittedName>
</protein>
<evidence type="ECO:0000256" key="1">
    <source>
        <dbReference type="PROSITE-ProRule" id="PRU00285"/>
    </source>
</evidence>
<name>A0ABU3KJ49_9BURK</name>
<accession>A0ABU3KJ49</accession>
<comment type="similarity">
    <text evidence="1 2">Belongs to the small heat shock protein (HSP20) family.</text>
</comment>
<proteinExistence type="inferred from homology"/>
<dbReference type="EMBL" id="JAVBIK010000001">
    <property type="protein sequence ID" value="MDT7517796.1"/>
    <property type="molecule type" value="Genomic_DNA"/>
</dbReference>
<evidence type="ECO:0000256" key="2">
    <source>
        <dbReference type="RuleBase" id="RU003616"/>
    </source>
</evidence>
<evidence type="ECO:0000313" key="5">
    <source>
        <dbReference type="Proteomes" id="UP001321700"/>
    </source>
</evidence>
<dbReference type="Gene3D" id="2.60.40.790">
    <property type="match status" value="1"/>
</dbReference>
<sequence length="129" mass="13987">MFFATAPAAFQASLRRPAHSGSAHAVERFLSDALLSARQAGTTYTQDDTSFTLSLDMPGIAKEHLRIAIDGAVVRIQSKDDAPRRYRAAYELPQEVDSALSEAKLENGVLTLKLAKKVPVDTSAELTIQ</sequence>
<keyword evidence="5" id="KW-1185">Reference proteome</keyword>
<dbReference type="InterPro" id="IPR008978">
    <property type="entry name" value="HSP20-like_chaperone"/>
</dbReference>
<dbReference type="CDD" id="cd00298">
    <property type="entry name" value="ACD_sHsps_p23-like"/>
    <property type="match status" value="1"/>
</dbReference>
<dbReference type="InterPro" id="IPR002068">
    <property type="entry name" value="A-crystallin/Hsp20_dom"/>
</dbReference>
<dbReference type="PROSITE" id="PS01031">
    <property type="entry name" value="SHSP"/>
    <property type="match status" value="1"/>
</dbReference>
<evidence type="ECO:0000313" key="4">
    <source>
        <dbReference type="EMBL" id="MDT7517796.1"/>
    </source>
</evidence>
<feature type="domain" description="SHSP" evidence="3">
    <location>
        <begin position="33"/>
        <end position="129"/>
    </location>
</feature>
<dbReference type="Pfam" id="PF00011">
    <property type="entry name" value="HSP20"/>
    <property type="match status" value="1"/>
</dbReference>
<gene>
    <name evidence="4" type="ORF">RAE19_03430</name>
</gene>
<organism evidence="4 5">
    <name type="scientific">Rhodoferax potami</name>
    <dbReference type="NCBI Taxonomy" id="3068338"/>
    <lineage>
        <taxon>Bacteria</taxon>
        <taxon>Pseudomonadati</taxon>
        <taxon>Pseudomonadota</taxon>
        <taxon>Betaproteobacteria</taxon>
        <taxon>Burkholderiales</taxon>
        <taxon>Comamonadaceae</taxon>
        <taxon>Rhodoferax</taxon>
    </lineage>
</organism>
<evidence type="ECO:0000259" key="3">
    <source>
        <dbReference type="PROSITE" id="PS01031"/>
    </source>
</evidence>
<dbReference type="RefSeq" id="WP_313873600.1">
    <property type="nucleotide sequence ID" value="NZ_JAVBIK010000001.1"/>
</dbReference>
<reference evidence="4 5" key="1">
    <citation type="submission" date="2023-08" db="EMBL/GenBank/DDBJ databases">
        <title>Rhodoferax potami sp. nov. and Rhodoferax mekongensis sp. nov., isolated from the Mekong River in Thailand.</title>
        <authorList>
            <person name="Kitikhun S."/>
            <person name="Charoenyingcharoen P."/>
            <person name="Siriarchawattana P."/>
            <person name="Likhitrattanapisal S."/>
            <person name="Nilsakha T."/>
            <person name="Chanpet A."/>
            <person name="Rattanawaree P."/>
            <person name="Ingsriswang S."/>
        </authorList>
    </citation>
    <scope>NUCLEOTIDE SEQUENCE [LARGE SCALE GENOMIC DNA]</scope>
    <source>
        <strain evidence="4 5">TBRC 17660</strain>
    </source>
</reference>
<comment type="caution">
    <text evidence="4">The sequence shown here is derived from an EMBL/GenBank/DDBJ whole genome shotgun (WGS) entry which is preliminary data.</text>
</comment>
<dbReference type="SUPFAM" id="SSF49764">
    <property type="entry name" value="HSP20-like chaperones"/>
    <property type="match status" value="1"/>
</dbReference>
<dbReference type="Proteomes" id="UP001321700">
    <property type="component" value="Unassembled WGS sequence"/>
</dbReference>